<feature type="compositionally biased region" description="Basic and acidic residues" evidence="1">
    <location>
        <begin position="1"/>
        <end position="15"/>
    </location>
</feature>
<dbReference type="InterPro" id="IPR008969">
    <property type="entry name" value="CarboxyPept-like_regulatory"/>
</dbReference>
<dbReference type="SUPFAM" id="SSF49464">
    <property type="entry name" value="Carboxypeptidase regulatory domain-like"/>
    <property type="match status" value="1"/>
</dbReference>
<dbReference type="AlphaFoldDB" id="A0AAU2AFK8"/>
<evidence type="ECO:0000313" key="2">
    <source>
        <dbReference type="EMBL" id="WTT23301.1"/>
    </source>
</evidence>
<feature type="region of interest" description="Disordered" evidence="1">
    <location>
        <begin position="1"/>
        <end position="87"/>
    </location>
</feature>
<keyword evidence="2" id="KW-0121">Carboxypeptidase</keyword>
<gene>
    <name evidence="2" type="ORF">OHA22_00100</name>
</gene>
<feature type="compositionally biased region" description="Polar residues" evidence="1">
    <location>
        <begin position="16"/>
        <end position="26"/>
    </location>
</feature>
<organism evidence="2">
    <name type="scientific">Streptomyces sp. NBC_00093</name>
    <dbReference type="NCBI Taxonomy" id="2975649"/>
    <lineage>
        <taxon>Bacteria</taxon>
        <taxon>Bacillati</taxon>
        <taxon>Actinomycetota</taxon>
        <taxon>Actinomycetes</taxon>
        <taxon>Kitasatosporales</taxon>
        <taxon>Streptomycetaceae</taxon>
        <taxon>Streptomyces</taxon>
    </lineage>
</organism>
<dbReference type="EMBL" id="CP108222">
    <property type="protein sequence ID" value="WTT23301.1"/>
    <property type="molecule type" value="Genomic_DNA"/>
</dbReference>
<dbReference type="Pfam" id="PF13620">
    <property type="entry name" value="CarboxypepD_reg"/>
    <property type="match status" value="1"/>
</dbReference>
<keyword evidence="2" id="KW-0645">Protease</keyword>
<dbReference type="Gene3D" id="2.60.40.1120">
    <property type="entry name" value="Carboxypeptidase-like, regulatory domain"/>
    <property type="match status" value="1"/>
</dbReference>
<proteinExistence type="predicted"/>
<protein>
    <submittedName>
        <fullName evidence="2">Carboxypeptidase-like regulatory domain-containing protein</fullName>
    </submittedName>
</protein>
<sequence>MDVEGERLRTQDQHQSENTQAPSNEPQPERQPVLVGTGALRKPTEAEPQAAYASTGSADPVPATGGPSIAGQVRDAEGTGVDGATLTLTSLTGRQLGRTVTRSDGRYSMPTPGSGSYILTAAADGHQPRAATLEVGDGPLAYDVLLAGTSGPDDAGLPRAR</sequence>
<name>A0AAU2AFK8_9ACTN</name>
<accession>A0AAU2AFK8</accession>
<evidence type="ECO:0000256" key="1">
    <source>
        <dbReference type="SAM" id="MobiDB-lite"/>
    </source>
</evidence>
<reference evidence="2" key="1">
    <citation type="submission" date="2022-10" db="EMBL/GenBank/DDBJ databases">
        <title>The complete genomes of actinobacterial strains from the NBC collection.</title>
        <authorList>
            <person name="Joergensen T.S."/>
            <person name="Alvarez Arevalo M."/>
            <person name="Sterndorff E.B."/>
            <person name="Faurdal D."/>
            <person name="Vuksanovic O."/>
            <person name="Mourched A.-S."/>
            <person name="Charusanti P."/>
            <person name="Shaw S."/>
            <person name="Blin K."/>
            <person name="Weber T."/>
        </authorList>
    </citation>
    <scope>NUCLEOTIDE SEQUENCE</scope>
    <source>
        <strain evidence="2">NBC_00093</strain>
    </source>
</reference>
<dbReference type="GO" id="GO:0004180">
    <property type="term" value="F:carboxypeptidase activity"/>
    <property type="evidence" value="ECO:0007669"/>
    <property type="project" value="UniProtKB-KW"/>
</dbReference>
<keyword evidence="2" id="KW-0378">Hydrolase</keyword>